<feature type="compositionally biased region" description="Polar residues" evidence="1">
    <location>
        <begin position="257"/>
        <end position="272"/>
    </location>
</feature>
<evidence type="ECO:0000313" key="3">
    <source>
        <dbReference type="EMBL" id="KAH0538190.1"/>
    </source>
</evidence>
<dbReference type="GO" id="GO:0000178">
    <property type="term" value="C:exosome (RNase complex)"/>
    <property type="evidence" value="ECO:0007669"/>
    <property type="project" value="TreeGrafter"/>
</dbReference>
<feature type="compositionally biased region" description="Polar residues" evidence="1">
    <location>
        <begin position="364"/>
        <end position="388"/>
    </location>
</feature>
<feature type="compositionally biased region" description="Basic and acidic residues" evidence="1">
    <location>
        <begin position="471"/>
        <end position="510"/>
    </location>
</feature>
<dbReference type="InterPro" id="IPR039278">
    <property type="entry name" value="Red1"/>
</dbReference>
<feature type="compositionally biased region" description="Low complexity" evidence="1">
    <location>
        <begin position="577"/>
        <end position="592"/>
    </location>
</feature>
<feature type="compositionally biased region" description="Polar residues" evidence="1">
    <location>
        <begin position="528"/>
        <end position="543"/>
    </location>
</feature>
<feature type="region of interest" description="Disordered" evidence="1">
    <location>
        <begin position="29"/>
        <end position="290"/>
    </location>
</feature>
<dbReference type="GO" id="GO:0005634">
    <property type="term" value="C:nucleus"/>
    <property type="evidence" value="ECO:0007669"/>
    <property type="project" value="TreeGrafter"/>
</dbReference>
<feature type="compositionally biased region" description="Basic and acidic residues" evidence="1">
    <location>
        <begin position="1108"/>
        <end position="1122"/>
    </location>
</feature>
<feature type="compositionally biased region" description="Polar residues" evidence="1">
    <location>
        <begin position="92"/>
        <end position="101"/>
    </location>
</feature>
<proteinExistence type="predicted"/>
<feature type="compositionally biased region" description="Basic and acidic residues" evidence="1">
    <location>
        <begin position="729"/>
        <end position="738"/>
    </location>
</feature>
<feature type="region of interest" description="Disordered" evidence="1">
    <location>
        <begin position="899"/>
        <end position="971"/>
    </location>
</feature>
<dbReference type="Pfam" id="PF10650">
    <property type="entry name" value="zf-C3H1"/>
    <property type="match status" value="1"/>
</dbReference>
<feature type="compositionally biased region" description="Polar residues" evidence="1">
    <location>
        <begin position="1143"/>
        <end position="1168"/>
    </location>
</feature>
<feature type="compositionally biased region" description="Basic and acidic residues" evidence="1">
    <location>
        <begin position="112"/>
        <end position="128"/>
    </location>
</feature>
<feature type="compositionally biased region" description="Polar residues" evidence="1">
    <location>
        <begin position="201"/>
        <end position="218"/>
    </location>
</feature>
<comment type="caution">
    <text evidence="3">The sequence shown here is derived from an EMBL/GenBank/DDBJ whole genome shotgun (WGS) entry which is preliminary data.</text>
</comment>
<dbReference type="OrthoDB" id="1922977at2759"/>
<feature type="region of interest" description="Disordered" evidence="1">
    <location>
        <begin position="1086"/>
        <end position="1186"/>
    </location>
</feature>
<organism evidence="3 4">
    <name type="scientific">Glutinoglossum americanum</name>
    <dbReference type="NCBI Taxonomy" id="1670608"/>
    <lineage>
        <taxon>Eukaryota</taxon>
        <taxon>Fungi</taxon>
        <taxon>Dikarya</taxon>
        <taxon>Ascomycota</taxon>
        <taxon>Pezizomycotina</taxon>
        <taxon>Geoglossomycetes</taxon>
        <taxon>Geoglossales</taxon>
        <taxon>Geoglossaceae</taxon>
        <taxon>Glutinoglossum</taxon>
    </lineage>
</organism>
<dbReference type="PANTHER" id="PTHR21563:SF3">
    <property type="entry name" value="ZINC FINGER C3H1 DOMAIN-CONTAINING PROTEIN"/>
    <property type="match status" value="1"/>
</dbReference>
<evidence type="ECO:0000259" key="2">
    <source>
        <dbReference type="Pfam" id="PF10650"/>
    </source>
</evidence>
<evidence type="ECO:0000256" key="1">
    <source>
        <dbReference type="SAM" id="MobiDB-lite"/>
    </source>
</evidence>
<feature type="compositionally biased region" description="Pro residues" evidence="1">
    <location>
        <begin position="52"/>
        <end position="63"/>
    </location>
</feature>
<feature type="compositionally biased region" description="Basic and acidic residues" evidence="1">
    <location>
        <begin position="913"/>
        <end position="938"/>
    </location>
</feature>
<name>A0A9P8I431_9PEZI</name>
<accession>A0A9P8I431</accession>
<reference evidence="3" key="1">
    <citation type="submission" date="2021-03" db="EMBL/GenBank/DDBJ databases">
        <title>Comparative genomics and phylogenomic investigation of the class Geoglossomycetes provide insights into ecological specialization and systematics.</title>
        <authorList>
            <person name="Melie T."/>
            <person name="Pirro S."/>
            <person name="Miller A.N."/>
            <person name="Quandt A."/>
        </authorList>
    </citation>
    <scope>NUCLEOTIDE SEQUENCE</scope>
    <source>
        <strain evidence="3">GBOQ0MN5Z8</strain>
    </source>
</reference>
<dbReference type="PANTHER" id="PTHR21563">
    <property type="entry name" value="ZINC FINGER C3H1 DOMAIN-CONTAINING PROTEIN"/>
    <property type="match status" value="1"/>
</dbReference>
<evidence type="ECO:0000313" key="4">
    <source>
        <dbReference type="Proteomes" id="UP000698800"/>
    </source>
</evidence>
<feature type="domain" description="Putative zinc-finger" evidence="2">
    <location>
        <begin position="1230"/>
        <end position="1250"/>
    </location>
</feature>
<sequence>MQRKPPVPPPATNSSQIANAYQANANIPSFNMPSAYQVPPAVPSFGQLTSGPIPPPPFPPIPANPQEFPEQAPPFSTGSRPNSSHAFPPQHRSAQANNIGRTANIDRLMIPMDKEEGELSDRDMERKSSSSGQDAGIVVPQPTRSGTIDNRAAEAGGIWNQKAQKRKSPVTKARDLRKITHQNKPATSSARVPSGPRAYDSYTSNRHANPPKGNSYSPLENRRYDQYIPERRDNGPSYLQRSISPPNAHERKKATVNVPSASPHNHVSSQQCHDNKPATPLSSSHYSPTAGKPYSEIRNLAKNALLNLIPLKVEYKDFINEGINEEVVKGLFEELRLRIPNAAPTQRIEESSHKHTPFPHAPQLTESNTSPARSSMSQGTQSLRTLTASDAPPPPQRQTSAEISKARGSADNENAPIPPTKKALLASVATGTGVQLANDGSVGPKLSRAELIKQRFAERENKKAKMAAPVEEAKPHGLPDPMSDREKELAAEKEKKVKNELIKQRMEALKKSASLKGTGPPSAGNADTGKTTDQPRTLANGSVPQEIPLIKQQAQAPAAAAGANVPFTGIPGLFMTSSSAPSNDASSNSNQDPTPPPQVHGTNRRKRPVAADFEDTPTPPASSFKRPFGRSRVERPLVIEVSDDDTANGDDDTDMDIDDDDGPDSDRQQRHAQPSQGRNAIRDFPPLPDFPNKRRPGTWGSAPVSAMSTPPLSKDSPFSYPNGRGKSSAQEDLKRKYEQIQLMQKKIAELELKKAKPGTSRGQTPGTPGRSAQPAKKDQTPKTSEKTEAAEAAAAAAEIDRLIEDANRQVNVDKLELAEAKAANLKNVEQDGTAEAESEHQKRLRLAEIEYGIPLIDAEVEKSRSKVEELRAETAKWEAAVREGLEGKRKLIEEMEMLKIKESKNQVEIQTNESEREELGESPRRDSHSVNRESDRPKERRTHSVAMTTAVSDATDGPSHIETTQEPKDMSNELVTTAHAGLITEADLSLQEASMKTTSNTNPTPPSRSSDAMDIEMGSAEDSEMNVRTEAHTDVLLVEGPSDPIAEIIEAASCAPVANVEAIADTNEVADAEMEDADAVDLNRQSIVDDSEATSNQEDKPLATGNGSDKEEGPPDGSRESSDESDFYEPPEATHSPFHERASSASNQASPNVTSPTNQATADAQTQLAVPEPTAEPAIEKPGYEEYFTPYDSPLKQFRAYRYHRNYLKDVPGGFRSLTYSHNIDPNKPLCMFETSGVCNDTGCQDQHFRDMKLNDDMVLVHLGSVNEGHDAEEKAQYTEGLKQIIQNMRNQKVKDFSTVASQITGYRSRFLKDESRVLILDLQNQQRKSPGTQTGGT</sequence>
<keyword evidence="4" id="KW-1185">Reference proteome</keyword>
<gene>
    <name evidence="3" type="ORF">FGG08_005206</name>
</gene>
<feature type="compositionally biased region" description="Acidic residues" evidence="1">
    <location>
        <begin position="641"/>
        <end position="663"/>
    </location>
</feature>
<feature type="compositionally biased region" description="Basic and acidic residues" evidence="1">
    <location>
        <begin position="775"/>
        <end position="789"/>
    </location>
</feature>
<protein>
    <recommendedName>
        <fullName evidence="2">Putative zinc-finger domain-containing protein</fullName>
    </recommendedName>
</protein>
<dbReference type="InterPro" id="IPR019607">
    <property type="entry name" value="Putative_zinc-finger_domain"/>
</dbReference>
<feature type="compositionally biased region" description="Polar residues" evidence="1">
    <location>
        <begin position="182"/>
        <end position="191"/>
    </location>
</feature>
<feature type="compositionally biased region" description="Polar residues" evidence="1">
    <location>
        <begin position="1086"/>
        <end position="1096"/>
    </location>
</feature>
<feature type="compositionally biased region" description="Basic and acidic residues" evidence="1">
    <location>
        <begin position="220"/>
        <end position="234"/>
    </location>
</feature>
<feature type="region of interest" description="Disordered" evidence="1">
    <location>
        <begin position="460"/>
        <end position="795"/>
    </location>
</feature>
<dbReference type="Proteomes" id="UP000698800">
    <property type="component" value="Unassembled WGS sequence"/>
</dbReference>
<feature type="compositionally biased region" description="Low complexity" evidence="1">
    <location>
        <begin position="552"/>
        <end position="563"/>
    </location>
</feature>
<feature type="compositionally biased region" description="Polar residues" evidence="1">
    <location>
        <begin position="74"/>
        <end position="85"/>
    </location>
</feature>
<feature type="region of interest" description="Disordered" evidence="1">
    <location>
        <begin position="343"/>
        <end position="418"/>
    </location>
</feature>
<dbReference type="EMBL" id="JAGHQL010000119">
    <property type="protein sequence ID" value="KAH0538190.1"/>
    <property type="molecule type" value="Genomic_DNA"/>
</dbReference>